<name>A0A9K3KA28_9STRA</name>
<organism evidence="1 2">
    <name type="scientific">Nitzschia inconspicua</name>
    <dbReference type="NCBI Taxonomy" id="303405"/>
    <lineage>
        <taxon>Eukaryota</taxon>
        <taxon>Sar</taxon>
        <taxon>Stramenopiles</taxon>
        <taxon>Ochrophyta</taxon>
        <taxon>Bacillariophyta</taxon>
        <taxon>Bacillariophyceae</taxon>
        <taxon>Bacillariophycidae</taxon>
        <taxon>Bacillariales</taxon>
        <taxon>Bacillariaceae</taxon>
        <taxon>Nitzschia</taxon>
    </lineage>
</organism>
<dbReference type="Pfam" id="PF03269">
    <property type="entry name" value="DUF268"/>
    <property type="match status" value="1"/>
</dbReference>
<evidence type="ECO:0000313" key="2">
    <source>
        <dbReference type="Proteomes" id="UP000693970"/>
    </source>
</evidence>
<comment type="caution">
    <text evidence="1">The sequence shown here is derived from an EMBL/GenBank/DDBJ whole genome shotgun (WGS) entry which is preliminary data.</text>
</comment>
<evidence type="ECO:0000313" key="1">
    <source>
        <dbReference type="EMBL" id="KAG7340009.1"/>
    </source>
</evidence>
<reference evidence="1" key="2">
    <citation type="submission" date="2021-04" db="EMBL/GenBank/DDBJ databases">
        <authorList>
            <person name="Podell S."/>
        </authorList>
    </citation>
    <scope>NUCLEOTIDE SEQUENCE</scope>
    <source>
        <strain evidence="1">Hildebrandi</strain>
    </source>
</reference>
<dbReference type="AlphaFoldDB" id="A0A9K3KA28"/>
<gene>
    <name evidence="1" type="ORF">IV203_006412</name>
</gene>
<accession>A0A9K3KA28</accession>
<keyword evidence="2" id="KW-1185">Reference proteome</keyword>
<reference evidence="1" key="1">
    <citation type="journal article" date="2021" name="Sci. Rep.">
        <title>Diploid genomic architecture of Nitzschia inconspicua, an elite biomass production diatom.</title>
        <authorList>
            <person name="Oliver A."/>
            <person name="Podell S."/>
            <person name="Pinowska A."/>
            <person name="Traller J.C."/>
            <person name="Smith S.R."/>
            <person name="McClure R."/>
            <person name="Beliaev A."/>
            <person name="Bohutskyi P."/>
            <person name="Hill E.A."/>
            <person name="Rabines A."/>
            <person name="Zheng H."/>
            <person name="Allen L.Z."/>
            <person name="Kuo A."/>
            <person name="Grigoriev I.V."/>
            <person name="Allen A.E."/>
            <person name="Hazlebeck D."/>
            <person name="Allen E.E."/>
        </authorList>
    </citation>
    <scope>NUCLEOTIDE SEQUENCE</scope>
    <source>
        <strain evidence="1">Hildebrandi</strain>
    </source>
</reference>
<dbReference type="EMBL" id="JAGRRH010000028">
    <property type="protein sequence ID" value="KAG7340009.1"/>
    <property type="molecule type" value="Genomic_DNA"/>
</dbReference>
<proteinExistence type="predicted"/>
<dbReference type="InterPro" id="IPR004951">
    <property type="entry name" value="DUF268_CAE_spp"/>
</dbReference>
<sequence length="211" mass="24113">MCQPQRRRTHFVKTDDMAASSRVSSWESPSARPSYSSIEHDGLGRYGDPWDPWGDMHAMKEFWSLLREDGILLLAVPTWSPDRLTQLLARLYGPIRLPWLIQGWEYMGTVNRGIFSTSVPFKHGDWTWHPIMILRKRGTSPEPPMPSSYCSINCTAHDEPDHLWRSSLKACAASDNCGDLSRHFPQLAKNAKQIQSGDIVQTWELRANGTY</sequence>
<dbReference type="Proteomes" id="UP000693970">
    <property type="component" value="Unassembled WGS sequence"/>
</dbReference>
<protein>
    <submittedName>
        <fullName evidence="1">Uncharacterized protein</fullName>
    </submittedName>
</protein>
<dbReference type="OrthoDB" id="428346at2759"/>